<organism evidence="1 2">
    <name type="scientific">Streptacidiphilus monticola</name>
    <dbReference type="NCBI Taxonomy" id="2161674"/>
    <lineage>
        <taxon>Bacteria</taxon>
        <taxon>Bacillati</taxon>
        <taxon>Actinomycetota</taxon>
        <taxon>Actinomycetes</taxon>
        <taxon>Kitasatosporales</taxon>
        <taxon>Streptomycetaceae</taxon>
        <taxon>Streptacidiphilus</taxon>
    </lineage>
</organism>
<protein>
    <recommendedName>
        <fullName evidence="3">PucR family transcriptional regulator</fullName>
    </recommendedName>
</protein>
<proteinExistence type="predicted"/>
<name>A0ABW1GAH1_9ACTN</name>
<gene>
    <name evidence="1" type="ORF">ACFP3V_31565</name>
</gene>
<evidence type="ECO:0008006" key="3">
    <source>
        <dbReference type="Google" id="ProtNLM"/>
    </source>
</evidence>
<dbReference type="EMBL" id="JBHSQJ010000236">
    <property type="protein sequence ID" value="MFC5911731.1"/>
    <property type="molecule type" value="Genomic_DNA"/>
</dbReference>
<evidence type="ECO:0000313" key="1">
    <source>
        <dbReference type="EMBL" id="MFC5911731.1"/>
    </source>
</evidence>
<accession>A0ABW1GAH1</accession>
<reference evidence="2" key="1">
    <citation type="journal article" date="2019" name="Int. J. Syst. Evol. Microbiol.">
        <title>The Global Catalogue of Microorganisms (GCM) 10K type strain sequencing project: providing services to taxonomists for standard genome sequencing and annotation.</title>
        <authorList>
            <consortium name="The Broad Institute Genomics Platform"/>
            <consortium name="The Broad Institute Genome Sequencing Center for Infectious Disease"/>
            <person name="Wu L."/>
            <person name="Ma J."/>
        </authorList>
    </citation>
    <scope>NUCLEOTIDE SEQUENCE [LARGE SCALE GENOMIC DNA]</scope>
    <source>
        <strain evidence="2">JCM 4816</strain>
    </source>
</reference>
<comment type="caution">
    <text evidence="1">The sequence shown here is derived from an EMBL/GenBank/DDBJ whole genome shotgun (WGS) entry which is preliminary data.</text>
</comment>
<keyword evidence="2" id="KW-1185">Reference proteome</keyword>
<dbReference type="Proteomes" id="UP001596174">
    <property type="component" value="Unassembled WGS sequence"/>
</dbReference>
<evidence type="ECO:0000313" key="2">
    <source>
        <dbReference type="Proteomes" id="UP001596174"/>
    </source>
</evidence>
<sequence>TRTGLSTKTRTPTDVVLLVVRQSLAQVVAAAPVVAALRRDLMQHGAGADGLGLLVVGEEKAPSVSEIARNLGVGVLAHLDRDEASARMLAHGPTGRGLSSRATLLRQARSAWEPIGALAMRRRVQLAPAAGTQGAVYQGMVSQRG</sequence>
<feature type="non-terminal residue" evidence="1">
    <location>
        <position position="1"/>
    </location>
</feature>